<comment type="pathway">
    <text evidence="3">Protein modification; protein ubiquitination.</text>
</comment>
<evidence type="ECO:0000256" key="11">
    <source>
        <dbReference type="ARBA" id="ARBA00022824"/>
    </source>
</evidence>
<dbReference type="InterPro" id="IPR057992">
    <property type="entry name" value="TPR_SYVN1_N"/>
</dbReference>
<evidence type="ECO:0000256" key="12">
    <source>
        <dbReference type="ARBA" id="ARBA00022833"/>
    </source>
</evidence>
<evidence type="ECO:0000256" key="5">
    <source>
        <dbReference type="ARBA" id="ARBA00012483"/>
    </source>
</evidence>
<comment type="similarity">
    <text evidence="4">Belongs to the HRD1 family.</text>
</comment>
<evidence type="ECO:0000256" key="14">
    <source>
        <dbReference type="ARBA" id="ARBA00023136"/>
    </source>
</evidence>
<sequence length="734" mass="80670">MPLNQLVRGASQAVLASVTSHRIAVYALFSIVSVLVAVLNALKNHSNFYSVAIYLSKSSRSVLILANFSFLLALLGGHVVQRIFFGSLRPNEVERLYDRLWFFITESLLAFTIFRDEFDISFALMFGFLLFVKSFHWLASDRIEWMDQRPYPGPPLLFHVRMTILFSVLWMTDLLMFLVAVESTLSNGVGGMVLFASEYGILMASVSNTIAKYILSAYDFRRAGRRGGENAPPWENKSMWVFYIELATDFLKLTTYLLFFTIIITFYGLPLNIVRDVYITARSFITRLRALHRYQTATRNMDQRYPNATEEEMTAMSDRTCIICREEMIVNPRPAADAAQAPAAVEGPNMTPKKLPCGHIFHFHCLRAWLERQQSCPTCRRTVLEEDNQAQRPRAAAPGPAPAQGPLPQPNPFVQLGAQDGQAGNNGGGIMGRIFGAQGRPPAGARLGPPGNPVPIMIGGQNPVVVQYNIYQLADGQLVDAQQPLQPAPRFDGFQGPGGAWQRWPHQGDDQPQAAPTPAPESQGNREENGSADVSQTASTNTEQPPSPTPTLTPREAAALAAARRMGIHDNSGSARSLAQPSTTSSTANNISSGSQGPSESPAEVSDNSNQAQDIPTLIPLYDIDLGDIRTSMGLATRPNEDSTTVEEVSGSPEDAHASPATLPPTLTNEQLARLDRLTRDAIDERLRVLEGVSTAVYHCIDELMRMRSALPVTDTPATRNPEETQDETRNPDT</sequence>
<dbReference type="SUPFAM" id="SSF57850">
    <property type="entry name" value="RING/U-box"/>
    <property type="match status" value="1"/>
</dbReference>
<evidence type="ECO:0000313" key="20">
    <source>
        <dbReference type="Proteomes" id="UP001498398"/>
    </source>
</evidence>
<feature type="transmembrane region" description="Helical" evidence="17">
    <location>
        <begin position="193"/>
        <end position="215"/>
    </location>
</feature>
<keyword evidence="20" id="KW-1185">Reference proteome</keyword>
<evidence type="ECO:0000256" key="15">
    <source>
        <dbReference type="PROSITE-ProRule" id="PRU00175"/>
    </source>
</evidence>
<dbReference type="PANTHER" id="PTHR22763">
    <property type="entry name" value="RING ZINC FINGER PROTEIN"/>
    <property type="match status" value="1"/>
</dbReference>
<keyword evidence="11" id="KW-0256">Endoplasmic reticulum</keyword>
<feature type="transmembrane region" description="Helical" evidence="17">
    <location>
        <begin position="250"/>
        <end position="269"/>
    </location>
</feature>
<dbReference type="Pfam" id="PF12678">
    <property type="entry name" value="zf-rbx1"/>
    <property type="match status" value="1"/>
</dbReference>
<keyword evidence="12" id="KW-0862">Zinc</keyword>
<feature type="region of interest" description="Disordered" evidence="16">
    <location>
        <begin position="712"/>
        <end position="734"/>
    </location>
</feature>
<evidence type="ECO:0000256" key="17">
    <source>
        <dbReference type="SAM" id="Phobius"/>
    </source>
</evidence>
<feature type="compositionally biased region" description="Basic and acidic residues" evidence="16">
    <location>
        <begin position="721"/>
        <end position="734"/>
    </location>
</feature>
<evidence type="ECO:0000256" key="2">
    <source>
        <dbReference type="ARBA" id="ARBA00004477"/>
    </source>
</evidence>
<feature type="compositionally biased region" description="Pro residues" evidence="16">
    <location>
        <begin position="399"/>
        <end position="411"/>
    </location>
</feature>
<keyword evidence="19" id="KW-0012">Acyltransferase</keyword>
<dbReference type="EMBL" id="JBANRG010000001">
    <property type="protein sequence ID" value="KAK7472893.1"/>
    <property type="molecule type" value="Genomic_DNA"/>
</dbReference>
<dbReference type="InterPro" id="IPR058051">
    <property type="entry name" value="Znf_RING_synoviolin"/>
</dbReference>
<evidence type="ECO:0000256" key="6">
    <source>
        <dbReference type="ARBA" id="ARBA00022679"/>
    </source>
</evidence>
<dbReference type="InterPro" id="IPR001841">
    <property type="entry name" value="Znf_RING"/>
</dbReference>
<name>A0ABR1KB54_9AGAR</name>
<feature type="transmembrane region" description="Helical" evidence="17">
    <location>
        <begin position="62"/>
        <end position="84"/>
    </location>
</feature>
<evidence type="ECO:0000256" key="4">
    <source>
        <dbReference type="ARBA" id="ARBA00010089"/>
    </source>
</evidence>
<dbReference type="Gene3D" id="3.30.40.10">
    <property type="entry name" value="Zinc/RING finger domain, C3HC4 (zinc finger)"/>
    <property type="match status" value="1"/>
</dbReference>
<comment type="caution">
    <text evidence="19">The sequence shown here is derived from an EMBL/GenBank/DDBJ whole genome shotgun (WGS) entry which is preliminary data.</text>
</comment>
<feature type="compositionally biased region" description="Low complexity" evidence="16">
    <location>
        <begin position="582"/>
        <end position="595"/>
    </location>
</feature>
<keyword evidence="14 17" id="KW-0472">Membrane</keyword>
<dbReference type="PROSITE" id="PS50089">
    <property type="entry name" value="ZF_RING_2"/>
    <property type="match status" value="1"/>
</dbReference>
<keyword evidence="10" id="KW-0833">Ubl conjugation pathway</keyword>
<evidence type="ECO:0000256" key="1">
    <source>
        <dbReference type="ARBA" id="ARBA00000900"/>
    </source>
</evidence>
<dbReference type="Proteomes" id="UP001498398">
    <property type="component" value="Unassembled WGS sequence"/>
</dbReference>
<dbReference type="InterPro" id="IPR024766">
    <property type="entry name" value="Znf_RING_H2"/>
</dbReference>
<evidence type="ECO:0000259" key="18">
    <source>
        <dbReference type="PROSITE" id="PS50089"/>
    </source>
</evidence>
<evidence type="ECO:0000256" key="10">
    <source>
        <dbReference type="ARBA" id="ARBA00022786"/>
    </source>
</evidence>
<dbReference type="InterPro" id="IPR013083">
    <property type="entry name" value="Znf_RING/FYVE/PHD"/>
</dbReference>
<comment type="subcellular location">
    <subcellularLocation>
        <location evidence="2">Endoplasmic reticulum membrane</location>
        <topology evidence="2">Multi-pass membrane protein</topology>
    </subcellularLocation>
</comment>
<keyword evidence="13 17" id="KW-1133">Transmembrane helix</keyword>
<feature type="region of interest" description="Disordered" evidence="16">
    <location>
        <begin position="569"/>
        <end position="610"/>
    </location>
</feature>
<evidence type="ECO:0000256" key="8">
    <source>
        <dbReference type="ARBA" id="ARBA00022723"/>
    </source>
</evidence>
<dbReference type="GO" id="GO:0061630">
    <property type="term" value="F:ubiquitin protein ligase activity"/>
    <property type="evidence" value="ECO:0007669"/>
    <property type="project" value="UniProtKB-EC"/>
</dbReference>
<organism evidence="19 20">
    <name type="scientific">Marasmiellus scandens</name>
    <dbReference type="NCBI Taxonomy" id="2682957"/>
    <lineage>
        <taxon>Eukaryota</taxon>
        <taxon>Fungi</taxon>
        <taxon>Dikarya</taxon>
        <taxon>Basidiomycota</taxon>
        <taxon>Agaricomycotina</taxon>
        <taxon>Agaricomycetes</taxon>
        <taxon>Agaricomycetidae</taxon>
        <taxon>Agaricales</taxon>
        <taxon>Marasmiineae</taxon>
        <taxon>Omphalotaceae</taxon>
        <taxon>Marasmiellus</taxon>
    </lineage>
</organism>
<evidence type="ECO:0000256" key="7">
    <source>
        <dbReference type="ARBA" id="ARBA00022692"/>
    </source>
</evidence>
<keyword evidence="9 15" id="KW-0863">Zinc-finger</keyword>
<keyword evidence="7 17" id="KW-0812">Transmembrane</keyword>
<feature type="compositionally biased region" description="Polar residues" evidence="16">
    <location>
        <begin position="571"/>
        <end position="581"/>
    </location>
</feature>
<evidence type="ECO:0000256" key="13">
    <source>
        <dbReference type="ARBA" id="ARBA00022989"/>
    </source>
</evidence>
<dbReference type="SMART" id="SM00184">
    <property type="entry name" value="RING"/>
    <property type="match status" value="1"/>
</dbReference>
<feature type="transmembrane region" description="Helical" evidence="17">
    <location>
        <begin position="23"/>
        <end position="42"/>
    </location>
</feature>
<feature type="compositionally biased region" description="Low complexity" evidence="16">
    <location>
        <begin position="432"/>
        <end position="448"/>
    </location>
</feature>
<dbReference type="PANTHER" id="PTHR22763:SF184">
    <property type="entry name" value="E3 UBIQUITIN-PROTEIN LIGASE SYNOVIOLIN"/>
    <property type="match status" value="1"/>
</dbReference>
<keyword evidence="8" id="KW-0479">Metal-binding</keyword>
<evidence type="ECO:0000313" key="19">
    <source>
        <dbReference type="EMBL" id="KAK7472893.1"/>
    </source>
</evidence>
<accession>A0ABR1KB54</accession>
<feature type="domain" description="RING-type" evidence="18">
    <location>
        <begin position="321"/>
        <end position="380"/>
    </location>
</feature>
<feature type="transmembrane region" description="Helical" evidence="17">
    <location>
        <begin position="160"/>
        <end position="181"/>
    </location>
</feature>
<evidence type="ECO:0000256" key="3">
    <source>
        <dbReference type="ARBA" id="ARBA00004906"/>
    </source>
</evidence>
<dbReference type="InterPro" id="IPR050731">
    <property type="entry name" value="HRD1_E3_ubiq-ligases"/>
</dbReference>
<feature type="region of interest" description="Disordered" evidence="16">
    <location>
        <begin position="486"/>
        <end position="553"/>
    </location>
</feature>
<evidence type="ECO:0000256" key="9">
    <source>
        <dbReference type="ARBA" id="ARBA00022771"/>
    </source>
</evidence>
<feature type="compositionally biased region" description="Polar residues" evidence="16">
    <location>
        <begin position="532"/>
        <end position="544"/>
    </location>
</feature>
<dbReference type="CDD" id="cd16479">
    <property type="entry name" value="RING-H2_synoviolin"/>
    <property type="match status" value="1"/>
</dbReference>
<keyword evidence="6 19" id="KW-0808">Transferase</keyword>
<feature type="region of interest" description="Disordered" evidence="16">
    <location>
        <begin position="634"/>
        <end position="665"/>
    </location>
</feature>
<gene>
    <name evidence="19" type="primary">HRD1</name>
    <name evidence="19" type="ORF">VKT23_001001</name>
</gene>
<dbReference type="EC" id="2.3.2.27" evidence="5"/>
<feature type="transmembrane region" description="Helical" evidence="17">
    <location>
        <begin position="120"/>
        <end position="139"/>
    </location>
</feature>
<reference evidence="19 20" key="1">
    <citation type="submission" date="2024-01" db="EMBL/GenBank/DDBJ databases">
        <title>A draft genome for the cacao thread blight pathogen Marasmiellus scandens.</title>
        <authorList>
            <person name="Baruah I.K."/>
            <person name="Leung J."/>
            <person name="Bukari Y."/>
            <person name="Amoako-Attah I."/>
            <person name="Meinhardt L.W."/>
            <person name="Bailey B.A."/>
            <person name="Cohen S.P."/>
        </authorList>
    </citation>
    <scope>NUCLEOTIDE SEQUENCE [LARGE SCALE GENOMIC DNA]</scope>
    <source>
        <strain evidence="19 20">GH-19</strain>
    </source>
</reference>
<feature type="region of interest" description="Disordered" evidence="16">
    <location>
        <begin position="387"/>
        <end position="448"/>
    </location>
</feature>
<dbReference type="Pfam" id="PF25563">
    <property type="entry name" value="TPR_SYVN1_N"/>
    <property type="match status" value="1"/>
</dbReference>
<evidence type="ECO:0000256" key="16">
    <source>
        <dbReference type="SAM" id="MobiDB-lite"/>
    </source>
</evidence>
<proteinExistence type="inferred from homology"/>
<protein>
    <recommendedName>
        <fullName evidence="5">RING-type E3 ubiquitin transferase</fullName>
        <ecNumber evidence="5">2.3.2.27</ecNumber>
    </recommendedName>
</protein>
<comment type="catalytic activity">
    <reaction evidence="1">
        <text>S-ubiquitinyl-[E2 ubiquitin-conjugating enzyme]-L-cysteine + [acceptor protein]-L-lysine = [E2 ubiquitin-conjugating enzyme]-L-cysteine + N(6)-ubiquitinyl-[acceptor protein]-L-lysine.</text>
        <dbReference type="EC" id="2.3.2.27"/>
    </reaction>
</comment>